<dbReference type="GO" id="GO:0006352">
    <property type="term" value="P:DNA-templated transcription initiation"/>
    <property type="evidence" value="ECO:0007669"/>
    <property type="project" value="InterPro"/>
</dbReference>
<dbReference type="InterPro" id="IPR014284">
    <property type="entry name" value="RNA_pol_sigma-70_dom"/>
</dbReference>
<evidence type="ECO:0000259" key="8">
    <source>
        <dbReference type="Pfam" id="PF08281"/>
    </source>
</evidence>
<dbReference type="InterPro" id="IPR036388">
    <property type="entry name" value="WH-like_DNA-bd_sf"/>
</dbReference>
<evidence type="ECO:0000256" key="5">
    <source>
        <dbReference type="ARBA" id="ARBA00023163"/>
    </source>
</evidence>
<evidence type="ECO:0000259" key="7">
    <source>
        <dbReference type="Pfam" id="PF04542"/>
    </source>
</evidence>
<evidence type="ECO:0000256" key="3">
    <source>
        <dbReference type="ARBA" id="ARBA00023082"/>
    </source>
</evidence>
<dbReference type="EMBL" id="CP034413">
    <property type="protein sequence ID" value="QCI59399.1"/>
    <property type="molecule type" value="Genomic_DNA"/>
</dbReference>
<keyword evidence="5" id="KW-0804">Transcription</keyword>
<keyword evidence="4" id="KW-0238">DNA-binding</keyword>
<evidence type="ECO:0000313" key="9">
    <source>
        <dbReference type="EMBL" id="QCI59399.1"/>
    </source>
</evidence>
<protein>
    <submittedName>
        <fullName evidence="9">RNA polymerase sigma factor</fullName>
    </submittedName>
</protein>
<dbReference type="InterPro" id="IPR013325">
    <property type="entry name" value="RNA_pol_sigma_r2"/>
</dbReference>
<accession>A0A4D7AK55</accession>
<dbReference type="GeneID" id="89520783"/>
<evidence type="ECO:0000256" key="6">
    <source>
        <dbReference type="SAM" id="MobiDB-lite"/>
    </source>
</evidence>
<keyword evidence="10" id="KW-1185">Reference proteome</keyword>
<dbReference type="SUPFAM" id="SSF88659">
    <property type="entry name" value="Sigma3 and sigma4 domains of RNA polymerase sigma factors"/>
    <property type="match status" value="1"/>
</dbReference>
<keyword evidence="2" id="KW-0805">Transcription regulation</keyword>
<dbReference type="PANTHER" id="PTHR43133:SF8">
    <property type="entry name" value="RNA POLYMERASE SIGMA FACTOR HI_1459-RELATED"/>
    <property type="match status" value="1"/>
</dbReference>
<feature type="domain" description="RNA polymerase sigma factor 70 region 4 type 2" evidence="8">
    <location>
        <begin position="127"/>
        <end position="180"/>
    </location>
</feature>
<dbReference type="GO" id="GO:0003677">
    <property type="term" value="F:DNA binding"/>
    <property type="evidence" value="ECO:0007669"/>
    <property type="project" value="UniProtKB-KW"/>
</dbReference>
<dbReference type="RefSeq" id="WP_021748724.1">
    <property type="nucleotide sequence ID" value="NZ_CAUWCU010000009.1"/>
</dbReference>
<dbReference type="SUPFAM" id="SSF88946">
    <property type="entry name" value="Sigma2 domain of RNA polymerase sigma factors"/>
    <property type="match status" value="1"/>
</dbReference>
<evidence type="ECO:0000256" key="4">
    <source>
        <dbReference type="ARBA" id="ARBA00023125"/>
    </source>
</evidence>
<dbReference type="Proteomes" id="UP000298642">
    <property type="component" value="Chromosome"/>
</dbReference>
<keyword evidence="3" id="KW-0731">Sigma factor</keyword>
<dbReference type="InterPro" id="IPR007627">
    <property type="entry name" value="RNA_pol_sigma70_r2"/>
</dbReference>
<dbReference type="Pfam" id="PF08281">
    <property type="entry name" value="Sigma70_r4_2"/>
    <property type="match status" value="1"/>
</dbReference>
<dbReference type="PANTHER" id="PTHR43133">
    <property type="entry name" value="RNA POLYMERASE ECF-TYPE SIGMA FACTO"/>
    <property type="match status" value="1"/>
</dbReference>
<dbReference type="GO" id="GO:0016987">
    <property type="term" value="F:sigma factor activity"/>
    <property type="evidence" value="ECO:0007669"/>
    <property type="project" value="UniProtKB-KW"/>
</dbReference>
<dbReference type="NCBIfam" id="TIGR02937">
    <property type="entry name" value="sigma70-ECF"/>
    <property type="match status" value="1"/>
</dbReference>
<sequence length="203" mass="22771">MNEQSREQQLVSAARDGDMDAFEALVHLYEKRVFALTLRMCGNPEDAAEAAQEAFLAAWQGLAFFRGEASFSTWLYRLVSNACVDLLRRDGRRRASAGPSLDDEELNLDVPDPAPSPQDAAERQELREEIERGLSALSPEHREVLILREIHQLRYDEIADSLSLDVGTVKSRISRARKQLRNFLLKSGNFSPLPASKGTEKEG</sequence>
<feature type="region of interest" description="Disordered" evidence="6">
    <location>
        <begin position="94"/>
        <end position="124"/>
    </location>
</feature>
<feature type="domain" description="RNA polymerase sigma-70 region 2" evidence="7">
    <location>
        <begin position="25"/>
        <end position="92"/>
    </location>
</feature>
<dbReference type="CDD" id="cd06171">
    <property type="entry name" value="Sigma70_r4"/>
    <property type="match status" value="1"/>
</dbReference>
<dbReference type="AlphaFoldDB" id="A0A4D7AK55"/>
<dbReference type="InterPro" id="IPR039425">
    <property type="entry name" value="RNA_pol_sigma-70-like"/>
</dbReference>
<dbReference type="InterPro" id="IPR013249">
    <property type="entry name" value="RNA_pol_sigma70_r4_t2"/>
</dbReference>
<dbReference type="KEGG" id="obj:EIO64_09415"/>
<dbReference type="Pfam" id="PF04542">
    <property type="entry name" value="Sigma70_r2"/>
    <property type="match status" value="1"/>
</dbReference>
<dbReference type="InterPro" id="IPR013324">
    <property type="entry name" value="RNA_pol_sigma_r3/r4-like"/>
</dbReference>
<evidence type="ECO:0000256" key="1">
    <source>
        <dbReference type="ARBA" id="ARBA00010641"/>
    </source>
</evidence>
<evidence type="ECO:0000256" key="2">
    <source>
        <dbReference type="ARBA" id="ARBA00023015"/>
    </source>
</evidence>
<gene>
    <name evidence="9" type="ORF">EIO64_09415</name>
</gene>
<organism evidence="9 10">
    <name type="scientific">Dysosmobacter welbionis</name>
    <dbReference type="NCBI Taxonomy" id="2093857"/>
    <lineage>
        <taxon>Bacteria</taxon>
        <taxon>Bacillati</taxon>
        <taxon>Bacillota</taxon>
        <taxon>Clostridia</taxon>
        <taxon>Eubacteriales</taxon>
        <taxon>Oscillospiraceae</taxon>
        <taxon>Dysosmobacter</taxon>
    </lineage>
</organism>
<evidence type="ECO:0000313" key="10">
    <source>
        <dbReference type="Proteomes" id="UP000298642"/>
    </source>
</evidence>
<name>A0A4D7AK55_9FIRM</name>
<comment type="similarity">
    <text evidence="1">Belongs to the sigma-70 factor family. ECF subfamily.</text>
</comment>
<dbReference type="Gene3D" id="1.10.10.10">
    <property type="entry name" value="Winged helix-like DNA-binding domain superfamily/Winged helix DNA-binding domain"/>
    <property type="match status" value="1"/>
</dbReference>
<dbReference type="Gene3D" id="1.10.1740.10">
    <property type="match status" value="1"/>
</dbReference>
<proteinExistence type="inferred from homology"/>
<reference evidence="10" key="1">
    <citation type="submission" date="2018-12" db="EMBL/GenBank/DDBJ databases">
        <title>Dusodibacter welbiota gen. nov., sp. nov., isolated from human faeces and emended description of the Oscillibacter genus.</title>
        <authorList>
            <person name="Le Roy T."/>
            <person name="Van der Smissen P."/>
            <person name="Delzenne N."/>
            <person name="Muccioli G."/>
            <person name="Collet J.F."/>
            <person name="Cani P.D."/>
        </authorList>
    </citation>
    <scope>NUCLEOTIDE SEQUENCE [LARGE SCALE GENOMIC DNA]</scope>
    <source>
        <strain evidence="10">J115</strain>
    </source>
</reference>